<proteinExistence type="predicted"/>
<reference evidence="1" key="2">
    <citation type="submission" date="2020-09" db="EMBL/GenBank/DDBJ databases">
        <authorList>
            <person name="Sun Q."/>
            <person name="Zhou Y."/>
        </authorList>
    </citation>
    <scope>NUCLEOTIDE SEQUENCE</scope>
    <source>
        <strain evidence="1">CGMCC 1.15758</strain>
    </source>
</reference>
<protein>
    <submittedName>
        <fullName evidence="1">Uncharacterized protein</fullName>
    </submittedName>
</protein>
<keyword evidence="2" id="KW-1185">Reference proteome</keyword>
<sequence length="59" mass="7008">MYLNKQKGTELFKVNLVKITSDLLRRLRNSKMYATTIGHNQCSMIPLAKFFWQLILLYD</sequence>
<gene>
    <name evidence="1" type="ORF">GCM10010995_14100</name>
</gene>
<evidence type="ECO:0000313" key="1">
    <source>
        <dbReference type="EMBL" id="GGF98063.1"/>
    </source>
</evidence>
<dbReference type="EMBL" id="BMJS01000014">
    <property type="protein sequence ID" value="GGF98063.1"/>
    <property type="molecule type" value="Genomic_DNA"/>
</dbReference>
<dbReference type="Proteomes" id="UP000636949">
    <property type="component" value="Unassembled WGS sequence"/>
</dbReference>
<comment type="caution">
    <text evidence="1">The sequence shown here is derived from an EMBL/GenBank/DDBJ whole genome shotgun (WGS) entry which is preliminary data.</text>
</comment>
<accession>A0A8J2Z4H4</accession>
<evidence type="ECO:0000313" key="2">
    <source>
        <dbReference type="Proteomes" id="UP000636949"/>
    </source>
</evidence>
<organism evidence="1 2">
    <name type="scientific">Cysteiniphilum litorale</name>
    <dbReference type="NCBI Taxonomy" id="2056700"/>
    <lineage>
        <taxon>Bacteria</taxon>
        <taxon>Pseudomonadati</taxon>
        <taxon>Pseudomonadota</taxon>
        <taxon>Gammaproteobacteria</taxon>
        <taxon>Thiotrichales</taxon>
        <taxon>Fastidiosibacteraceae</taxon>
        <taxon>Cysteiniphilum</taxon>
    </lineage>
</organism>
<dbReference type="AlphaFoldDB" id="A0A8J2Z4H4"/>
<reference evidence="1" key="1">
    <citation type="journal article" date="2014" name="Int. J. Syst. Evol. Microbiol.">
        <title>Complete genome sequence of Corynebacterium casei LMG S-19264T (=DSM 44701T), isolated from a smear-ripened cheese.</title>
        <authorList>
            <consortium name="US DOE Joint Genome Institute (JGI-PGF)"/>
            <person name="Walter F."/>
            <person name="Albersmeier A."/>
            <person name="Kalinowski J."/>
            <person name="Ruckert C."/>
        </authorList>
    </citation>
    <scope>NUCLEOTIDE SEQUENCE</scope>
    <source>
        <strain evidence="1">CGMCC 1.15758</strain>
    </source>
</reference>
<name>A0A8J2Z4H4_9GAMM</name>